<comment type="pathway">
    <text evidence="4 17">Metabolic intermediate biosynthesis; chorismate biosynthesis; chorismate from D-erythrose 4-phosphate and phosphoenolpyruvate: step 2/7.</text>
</comment>
<dbReference type="FunFam" id="3.40.50.1970:FF:000001">
    <property type="entry name" value="3-dehydroquinate synthase"/>
    <property type="match status" value="1"/>
</dbReference>
<evidence type="ECO:0000256" key="17">
    <source>
        <dbReference type="HAMAP-Rule" id="MF_00110"/>
    </source>
</evidence>
<feature type="domain" description="3-dehydroquinate synthase N-terminal" evidence="18">
    <location>
        <begin position="75"/>
        <end position="185"/>
    </location>
</feature>
<dbReference type="Proteomes" id="UP000239833">
    <property type="component" value="Chromosome"/>
</dbReference>
<dbReference type="EMBL" id="CP019655">
    <property type="protein sequence ID" value="AVF25788.1"/>
    <property type="molecule type" value="Genomic_DNA"/>
</dbReference>
<sequence>MNPGIKELKVELGKRSYPIYIGEGLLSGTGAYLERHEVPKRSPVLVVTDEHVAALHLGIVMQDLEMKGYKAFSHVVPAGESSKSLAMLEKVITAALEAGLDRASTVLALGGGVVGDLAGFAAASFMRGIRFVQLPTTVLAHDSSVGGKVAVNHPLAKNMIGAFYQPEFVLYDVSALKTLPIREIRAGYAELVKEGLIWDHNFALWCGDHADDLLSLNQEALIYGLYQGCRIKSLVVSQDETELGLRAILNLGHTIGHAIEAVSGYHEFLHGEAISIGMIGSAKLARYFDYQENIYTETKRLLKAFGLPVRLPEHYGTEAILKALMHDKKFTEGTMTFIIPKNLGEVEIRRDVQSAWVREVIEELKKEE</sequence>
<dbReference type="GeneID" id="64218378"/>
<evidence type="ECO:0000256" key="12">
    <source>
        <dbReference type="ARBA" id="ARBA00022833"/>
    </source>
</evidence>
<dbReference type="GO" id="GO:0005737">
    <property type="term" value="C:cytoplasm"/>
    <property type="evidence" value="ECO:0007669"/>
    <property type="project" value="UniProtKB-SubCell"/>
</dbReference>
<dbReference type="GO" id="GO:0008652">
    <property type="term" value="P:amino acid biosynthetic process"/>
    <property type="evidence" value="ECO:0007669"/>
    <property type="project" value="UniProtKB-KW"/>
</dbReference>
<dbReference type="RefSeq" id="WP_188318568.1">
    <property type="nucleotide sequence ID" value="NZ_CP019655.1"/>
</dbReference>
<evidence type="ECO:0000259" key="19">
    <source>
        <dbReference type="Pfam" id="PF24621"/>
    </source>
</evidence>
<dbReference type="NCBIfam" id="TIGR01357">
    <property type="entry name" value="aroB"/>
    <property type="match status" value="1"/>
</dbReference>
<dbReference type="SUPFAM" id="SSF56796">
    <property type="entry name" value="Dehydroquinate synthase-like"/>
    <property type="match status" value="1"/>
</dbReference>
<dbReference type="CDD" id="cd08195">
    <property type="entry name" value="DHQS"/>
    <property type="match status" value="1"/>
</dbReference>
<keyword evidence="14 17" id="KW-0057">Aromatic amino acid biosynthesis</keyword>
<dbReference type="GO" id="GO:0000166">
    <property type="term" value="F:nucleotide binding"/>
    <property type="evidence" value="ECO:0007669"/>
    <property type="project" value="UniProtKB-KW"/>
</dbReference>
<comment type="cofactor">
    <cofactor evidence="17">
        <name>Co(2+)</name>
        <dbReference type="ChEBI" id="CHEBI:48828"/>
    </cofactor>
    <cofactor evidence="17">
        <name>Zn(2+)</name>
        <dbReference type="ChEBI" id="CHEBI:29105"/>
    </cofactor>
    <text evidence="17">Binds 1 divalent metal cation per subunit. Can use either Co(2+) or Zn(2+).</text>
</comment>
<evidence type="ECO:0000256" key="10">
    <source>
        <dbReference type="ARBA" id="ARBA00022723"/>
    </source>
</evidence>
<feature type="binding site" evidence="17">
    <location>
        <position position="157"/>
    </location>
    <ligand>
        <name>NAD(+)</name>
        <dbReference type="ChEBI" id="CHEBI:57540"/>
    </ligand>
</feature>
<dbReference type="InterPro" id="IPR050071">
    <property type="entry name" value="Dehydroquinate_synthase"/>
</dbReference>
<keyword evidence="16 17" id="KW-0170">Cobalt</keyword>
<dbReference type="GO" id="GO:0009073">
    <property type="term" value="P:aromatic amino acid family biosynthetic process"/>
    <property type="evidence" value="ECO:0007669"/>
    <property type="project" value="UniProtKB-KW"/>
</dbReference>
<dbReference type="HAMAP" id="MF_00110">
    <property type="entry name" value="DHQ_synthase"/>
    <property type="match status" value="1"/>
</dbReference>
<evidence type="ECO:0000256" key="7">
    <source>
        <dbReference type="ARBA" id="ARBA00017684"/>
    </source>
</evidence>
<dbReference type="Pfam" id="PF01761">
    <property type="entry name" value="DHQ_synthase"/>
    <property type="match status" value="1"/>
</dbReference>
<evidence type="ECO:0000256" key="3">
    <source>
        <dbReference type="ARBA" id="ARBA00004496"/>
    </source>
</evidence>
<organism evidence="20 21">
    <name type="scientific">Paenibacillus larvae subsp. larvae</name>
    <dbReference type="NCBI Taxonomy" id="147375"/>
    <lineage>
        <taxon>Bacteria</taxon>
        <taxon>Bacillati</taxon>
        <taxon>Bacillota</taxon>
        <taxon>Bacilli</taxon>
        <taxon>Bacillales</taxon>
        <taxon>Paenibacillaceae</taxon>
        <taxon>Paenibacillus</taxon>
    </lineage>
</organism>
<evidence type="ECO:0000256" key="8">
    <source>
        <dbReference type="ARBA" id="ARBA00022490"/>
    </source>
</evidence>
<gene>
    <name evidence="17 20" type="primary">aroB</name>
    <name evidence="20" type="ORF">ERICIII_01603</name>
</gene>
<comment type="catalytic activity">
    <reaction evidence="1 17">
        <text>7-phospho-2-dehydro-3-deoxy-D-arabino-heptonate = 3-dehydroquinate + phosphate</text>
        <dbReference type="Rhea" id="RHEA:21968"/>
        <dbReference type="ChEBI" id="CHEBI:32364"/>
        <dbReference type="ChEBI" id="CHEBI:43474"/>
        <dbReference type="ChEBI" id="CHEBI:58394"/>
        <dbReference type="EC" id="4.2.3.4"/>
    </reaction>
</comment>
<evidence type="ECO:0000256" key="6">
    <source>
        <dbReference type="ARBA" id="ARBA00013031"/>
    </source>
</evidence>
<dbReference type="GO" id="GO:0046872">
    <property type="term" value="F:metal ion binding"/>
    <property type="evidence" value="ECO:0007669"/>
    <property type="project" value="UniProtKB-KW"/>
</dbReference>
<keyword evidence="8 17" id="KW-0963">Cytoplasm</keyword>
<evidence type="ECO:0000256" key="14">
    <source>
        <dbReference type="ARBA" id="ARBA00023141"/>
    </source>
</evidence>
<comment type="cofactor">
    <cofactor evidence="2 17">
        <name>NAD(+)</name>
        <dbReference type="ChEBI" id="CHEBI:57540"/>
    </cofactor>
</comment>
<evidence type="ECO:0000256" key="1">
    <source>
        <dbReference type="ARBA" id="ARBA00001393"/>
    </source>
</evidence>
<protein>
    <recommendedName>
        <fullName evidence="7 17">3-dehydroquinate synthase</fullName>
        <shortName evidence="17">DHQS</shortName>
        <ecNumber evidence="6 17">4.2.3.4</ecNumber>
    </recommendedName>
</protein>
<dbReference type="EC" id="4.2.3.4" evidence="6 17"/>
<evidence type="ECO:0000259" key="18">
    <source>
        <dbReference type="Pfam" id="PF01761"/>
    </source>
</evidence>
<keyword evidence="13 17" id="KW-0520">NAD</keyword>
<dbReference type="UniPathway" id="UPA00053">
    <property type="reaction ID" value="UER00085"/>
</dbReference>
<evidence type="ECO:0000256" key="4">
    <source>
        <dbReference type="ARBA" id="ARBA00004661"/>
    </source>
</evidence>
<feature type="binding site" evidence="17">
    <location>
        <position position="190"/>
    </location>
    <ligand>
        <name>Zn(2+)</name>
        <dbReference type="ChEBI" id="CHEBI:29105"/>
    </ligand>
</feature>
<keyword evidence="10 17" id="KW-0479">Metal-binding</keyword>
<dbReference type="PANTHER" id="PTHR43622">
    <property type="entry name" value="3-DEHYDROQUINATE SYNTHASE"/>
    <property type="match status" value="1"/>
</dbReference>
<feature type="binding site" evidence="17">
    <location>
        <position position="148"/>
    </location>
    <ligand>
        <name>NAD(+)</name>
        <dbReference type="ChEBI" id="CHEBI:57540"/>
    </ligand>
</feature>
<dbReference type="AlphaFoldDB" id="A0A2L1TYU1"/>
<dbReference type="GO" id="GO:0003856">
    <property type="term" value="F:3-dehydroquinate synthase activity"/>
    <property type="evidence" value="ECO:0007669"/>
    <property type="project" value="UniProtKB-UniRule"/>
</dbReference>
<evidence type="ECO:0000256" key="9">
    <source>
        <dbReference type="ARBA" id="ARBA00022605"/>
    </source>
</evidence>
<dbReference type="Gene3D" id="1.20.1090.10">
    <property type="entry name" value="Dehydroquinate synthase-like - alpha domain"/>
    <property type="match status" value="1"/>
</dbReference>
<evidence type="ECO:0000313" key="20">
    <source>
        <dbReference type="EMBL" id="AVF25788.1"/>
    </source>
</evidence>
<dbReference type="InterPro" id="IPR030960">
    <property type="entry name" value="DHQS/DOIS_N"/>
</dbReference>
<feature type="binding site" evidence="17">
    <location>
        <position position="270"/>
    </location>
    <ligand>
        <name>Zn(2+)</name>
        <dbReference type="ChEBI" id="CHEBI:29105"/>
    </ligand>
</feature>
<dbReference type="PIRSF" id="PIRSF001455">
    <property type="entry name" value="DHQ_synth"/>
    <property type="match status" value="1"/>
</dbReference>
<evidence type="ECO:0000256" key="11">
    <source>
        <dbReference type="ARBA" id="ARBA00022741"/>
    </source>
</evidence>
<feature type="binding site" evidence="17">
    <location>
        <position position="253"/>
    </location>
    <ligand>
        <name>Zn(2+)</name>
        <dbReference type="ChEBI" id="CHEBI:29105"/>
    </ligand>
</feature>
<evidence type="ECO:0000256" key="15">
    <source>
        <dbReference type="ARBA" id="ARBA00023239"/>
    </source>
</evidence>
<keyword evidence="9 17" id="KW-0028">Amino-acid biosynthesis</keyword>
<dbReference type="GO" id="GO:0009423">
    <property type="term" value="P:chorismate biosynthetic process"/>
    <property type="evidence" value="ECO:0007669"/>
    <property type="project" value="UniProtKB-UniRule"/>
</dbReference>
<evidence type="ECO:0000256" key="13">
    <source>
        <dbReference type="ARBA" id="ARBA00023027"/>
    </source>
</evidence>
<dbReference type="Pfam" id="PF24621">
    <property type="entry name" value="DHQS_C"/>
    <property type="match status" value="1"/>
</dbReference>
<feature type="binding site" evidence="17">
    <location>
        <begin position="136"/>
        <end position="137"/>
    </location>
    <ligand>
        <name>NAD(+)</name>
        <dbReference type="ChEBI" id="CHEBI:57540"/>
    </ligand>
</feature>
<dbReference type="PANTHER" id="PTHR43622:SF7">
    <property type="entry name" value="3-DEHYDROQUINATE SYNTHASE, CHLOROPLASTIC"/>
    <property type="match status" value="1"/>
</dbReference>
<keyword evidence="12 17" id="KW-0862">Zinc</keyword>
<comment type="subcellular location">
    <subcellularLocation>
        <location evidence="3 17">Cytoplasm</location>
    </subcellularLocation>
</comment>
<reference evidence="21" key="1">
    <citation type="submission" date="2017-02" db="EMBL/GenBank/DDBJ databases">
        <title>Delineation of Paenibacillus larvae strains originating from foulbrood outbreaks.</title>
        <authorList>
            <person name="Beims H."/>
            <person name="Bunk B."/>
            <person name="Sproeer C."/>
            <person name="Mohr K.I."/>
            <person name="Pradella S."/>
            <person name="Guenther G."/>
            <person name="Rohde M."/>
            <person name="von der Ohe W."/>
            <person name="Steinert M."/>
        </authorList>
    </citation>
    <scope>NUCLEOTIDE SEQUENCE [LARGE SCALE GENOMIC DNA]</scope>
    <source>
        <strain evidence="21">Eric_III</strain>
    </source>
</reference>
<keyword evidence="11 17" id="KW-0547">Nucleotide-binding</keyword>
<dbReference type="InterPro" id="IPR056179">
    <property type="entry name" value="DHQS_C"/>
</dbReference>
<comment type="caution">
    <text evidence="17">Lacks conserved residue(s) required for the propagation of feature annotation.</text>
</comment>
<dbReference type="Gene3D" id="3.40.50.1970">
    <property type="match status" value="1"/>
</dbReference>
<evidence type="ECO:0000313" key="21">
    <source>
        <dbReference type="Proteomes" id="UP000239833"/>
    </source>
</evidence>
<comment type="function">
    <text evidence="17">Catalyzes the conversion of 3-deoxy-D-arabino-heptulosonate 7-phosphate (DAHP) to dehydroquinate (DHQ).</text>
</comment>
<keyword evidence="15 17" id="KW-0456">Lyase</keyword>
<dbReference type="InterPro" id="IPR016037">
    <property type="entry name" value="DHQ_synth_AroB"/>
</dbReference>
<accession>A0A2L1TYU1</accession>
<comment type="similarity">
    <text evidence="5 17">Belongs to the sugar phosphate cyclases superfamily. Dehydroquinate synthase family.</text>
</comment>
<evidence type="ECO:0000256" key="2">
    <source>
        <dbReference type="ARBA" id="ARBA00001911"/>
    </source>
</evidence>
<name>A0A2L1TYU1_9BACL</name>
<evidence type="ECO:0000256" key="5">
    <source>
        <dbReference type="ARBA" id="ARBA00005412"/>
    </source>
</evidence>
<proteinExistence type="inferred from homology"/>
<evidence type="ECO:0000256" key="16">
    <source>
        <dbReference type="ARBA" id="ARBA00023285"/>
    </source>
</evidence>
<dbReference type="STRING" id="147375.BXP28_21700"/>
<feature type="domain" description="3-dehydroquinate synthase C-terminal" evidence="19">
    <location>
        <begin position="187"/>
        <end position="329"/>
    </location>
</feature>
<dbReference type="InterPro" id="IPR030963">
    <property type="entry name" value="DHQ_synth_fam"/>
</dbReference>
<feature type="binding site" evidence="17">
    <location>
        <begin position="112"/>
        <end position="116"/>
    </location>
    <ligand>
        <name>NAD(+)</name>
        <dbReference type="ChEBI" id="CHEBI:57540"/>
    </ligand>
</feature>